<sequence>MSKSTKQKLQELAHEVKLLKEQKAQLGTQEEKKAAILDMMIAIAEQEYNLEARKKRAPAAGNSQFPGLSGEQF</sequence>
<dbReference type="RefSeq" id="WP_073079273.1">
    <property type="nucleotide sequence ID" value="NZ_FRBL01000002.1"/>
</dbReference>
<reference evidence="3 4" key="1">
    <citation type="submission" date="2016-11" db="EMBL/GenBank/DDBJ databases">
        <authorList>
            <person name="Jaros S."/>
            <person name="Januszkiewicz K."/>
            <person name="Wedrychowicz H."/>
        </authorList>
    </citation>
    <scope>NUCLEOTIDE SEQUENCE [LARGE SCALE GENOMIC DNA]</scope>
    <source>
        <strain evidence="3 4">DSM 27406</strain>
    </source>
</reference>
<keyword evidence="4" id="KW-1185">Reference proteome</keyword>
<accession>A0A1M6YSL3</accession>
<protein>
    <submittedName>
        <fullName evidence="3">Uncharacterized protein</fullName>
    </submittedName>
</protein>
<feature type="coiled-coil region" evidence="1">
    <location>
        <begin position="2"/>
        <end position="29"/>
    </location>
</feature>
<dbReference type="OrthoDB" id="853599at2"/>
<dbReference type="STRING" id="1419482.SAMN05444266_102466"/>
<keyword evidence="1" id="KW-0175">Coiled coil</keyword>
<evidence type="ECO:0000313" key="4">
    <source>
        <dbReference type="Proteomes" id="UP000184420"/>
    </source>
</evidence>
<dbReference type="AlphaFoldDB" id="A0A1M6YSL3"/>
<dbReference type="EMBL" id="FRBL01000002">
    <property type="protein sequence ID" value="SHL21207.1"/>
    <property type="molecule type" value="Genomic_DNA"/>
</dbReference>
<organism evidence="3 4">
    <name type="scientific">Chitinophaga jiangningensis</name>
    <dbReference type="NCBI Taxonomy" id="1419482"/>
    <lineage>
        <taxon>Bacteria</taxon>
        <taxon>Pseudomonadati</taxon>
        <taxon>Bacteroidota</taxon>
        <taxon>Chitinophagia</taxon>
        <taxon>Chitinophagales</taxon>
        <taxon>Chitinophagaceae</taxon>
        <taxon>Chitinophaga</taxon>
    </lineage>
</organism>
<name>A0A1M6YSL3_9BACT</name>
<feature type="region of interest" description="Disordered" evidence="2">
    <location>
        <begin position="54"/>
        <end position="73"/>
    </location>
</feature>
<evidence type="ECO:0000256" key="1">
    <source>
        <dbReference type="SAM" id="Coils"/>
    </source>
</evidence>
<gene>
    <name evidence="3" type="ORF">SAMN05444266_102466</name>
</gene>
<proteinExistence type="predicted"/>
<feature type="compositionally biased region" description="Polar residues" evidence="2">
    <location>
        <begin position="61"/>
        <end position="73"/>
    </location>
</feature>
<dbReference type="Proteomes" id="UP000184420">
    <property type="component" value="Unassembled WGS sequence"/>
</dbReference>
<evidence type="ECO:0000256" key="2">
    <source>
        <dbReference type="SAM" id="MobiDB-lite"/>
    </source>
</evidence>
<evidence type="ECO:0000313" key="3">
    <source>
        <dbReference type="EMBL" id="SHL21207.1"/>
    </source>
</evidence>